<accession>A0A9W6B7V4</accession>
<comment type="caution">
    <text evidence="2">The sequence shown here is derived from an EMBL/GenBank/DDBJ whole genome shotgun (WGS) entry which is preliminary data.</text>
</comment>
<feature type="transmembrane region" description="Helical" evidence="1">
    <location>
        <begin position="167"/>
        <end position="185"/>
    </location>
</feature>
<keyword evidence="1" id="KW-1133">Transmembrane helix</keyword>
<protein>
    <submittedName>
        <fullName evidence="2">Uncharacterized protein</fullName>
    </submittedName>
</protein>
<gene>
    <name evidence="2" type="ORF">NBRC110019_19140</name>
</gene>
<dbReference type="Pfam" id="PF18940">
    <property type="entry name" value="DUF5687"/>
    <property type="match status" value="1"/>
</dbReference>
<evidence type="ECO:0000313" key="2">
    <source>
        <dbReference type="EMBL" id="GLB52874.1"/>
    </source>
</evidence>
<keyword evidence="1" id="KW-0472">Membrane</keyword>
<evidence type="ECO:0000256" key="1">
    <source>
        <dbReference type="SAM" id="Phobius"/>
    </source>
</evidence>
<name>A0A9W6B7V4_9FLAO</name>
<dbReference type="Proteomes" id="UP001143545">
    <property type="component" value="Unassembled WGS sequence"/>
</dbReference>
<dbReference type="EMBL" id="BRVP01000012">
    <property type="protein sequence ID" value="GLB52874.1"/>
    <property type="molecule type" value="Genomic_DNA"/>
</dbReference>
<feature type="transmembrane region" description="Helical" evidence="1">
    <location>
        <begin position="277"/>
        <end position="296"/>
    </location>
</feature>
<feature type="transmembrane region" description="Helical" evidence="1">
    <location>
        <begin position="139"/>
        <end position="160"/>
    </location>
</feature>
<feature type="transmembrane region" description="Helical" evidence="1">
    <location>
        <begin position="447"/>
        <end position="464"/>
    </location>
</feature>
<feature type="transmembrane region" description="Helical" evidence="1">
    <location>
        <begin position="418"/>
        <end position="441"/>
    </location>
</feature>
<sequence length="491" mass="56770">MVKKFLSLQWKQLKRSPAFEQKLITKIFMALFALYFIACFSFMGIAAYFIIKKEGDGLDPLFVVNSALIYYFIVDLLIRFFMQKLPVLDIKPLLVLPIKRRISINFLLAKGLVSFFNLLPLFFYIPFTIVLLIEGYDVFGVTLWFMSMLAITCTVNFINFLINKNNLYFVVIVGVLATFIGLAYYGYFDAAPYVGSFLNGIYTNYYYALLPFGLLALFYYINYNFLRKDFYLDGSIKKKVQEVKTTELTFLDRFGKVAPFLKNDIKMIWRNKRPKQVVFISILFVGYGLIFFTQSVYDNQLWIKPFIAMFITGGFLMTFGQNVPSWDSEYYNLMMSQNIKYRTYLESKWYLMVVATFISFILAIPYVYFGMDILYFVIAGACFNIGLNSFVVLWGGVFNKTAIPLNEKAKAFSNTQAFNASMLLIALPKLLLPIVIFLIPYLITNDLYTGVICLGASGVVGILFKKPIFKFIEKQYQKQKYATVAAYKKKN</sequence>
<feature type="transmembrane region" description="Helical" evidence="1">
    <location>
        <begin position="205"/>
        <end position="223"/>
    </location>
</feature>
<feature type="transmembrane region" description="Helical" evidence="1">
    <location>
        <begin position="349"/>
        <end position="368"/>
    </location>
</feature>
<reference evidence="2" key="1">
    <citation type="submission" date="2022-07" db="EMBL/GenBank/DDBJ databases">
        <title>Taxonomy of Novel Oxalotrophic and Methylotrophic Bacteria.</title>
        <authorList>
            <person name="Sahin N."/>
            <person name="Tani A."/>
        </authorList>
    </citation>
    <scope>NUCLEOTIDE SEQUENCE</scope>
    <source>
        <strain evidence="2">AM327</strain>
    </source>
</reference>
<dbReference type="InterPro" id="IPR043742">
    <property type="entry name" value="DUF5687"/>
</dbReference>
<feature type="transmembrane region" description="Helical" evidence="1">
    <location>
        <begin position="102"/>
        <end position="133"/>
    </location>
</feature>
<dbReference type="AlphaFoldDB" id="A0A9W6B7V4"/>
<keyword evidence="3" id="KW-1185">Reference proteome</keyword>
<proteinExistence type="predicted"/>
<feature type="transmembrane region" description="Helical" evidence="1">
    <location>
        <begin position="302"/>
        <end position="320"/>
    </location>
</feature>
<feature type="transmembrane region" description="Helical" evidence="1">
    <location>
        <begin position="23"/>
        <end position="50"/>
    </location>
</feature>
<evidence type="ECO:0000313" key="3">
    <source>
        <dbReference type="Proteomes" id="UP001143545"/>
    </source>
</evidence>
<organism evidence="2 3">
    <name type="scientific">Neptunitalea chrysea</name>
    <dbReference type="NCBI Taxonomy" id="1647581"/>
    <lineage>
        <taxon>Bacteria</taxon>
        <taxon>Pseudomonadati</taxon>
        <taxon>Bacteroidota</taxon>
        <taxon>Flavobacteriia</taxon>
        <taxon>Flavobacteriales</taxon>
        <taxon>Flavobacteriaceae</taxon>
        <taxon>Neptunitalea</taxon>
    </lineage>
</organism>
<feature type="transmembrane region" description="Helical" evidence="1">
    <location>
        <begin position="374"/>
        <end position="397"/>
    </location>
</feature>
<dbReference type="RefSeq" id="WP_281754435.1">
    <property type="nucleotide sequence ID" value="NZ_BRVP01000012.1"/>
</dbReference>
<keyword evidence="1" id="KW-0812">Transmembrane</keyword>
<feature type="transmembrane region" description="Helical" evidence="1">
    <location>
        <begin position="62"/>
        <end position="81"/>
    </location>
</feature>